<dbReference type="AlphaFoldDB" id="A0A8J7Y122"/>
<feature type="domain" description="YcaO" evidence="1">
    <location>
        <begin position="233"/>
        <end position="570"/>
    </location>
</feature>
<dbReference type="EMBL" id="JAHQXF010000001">
    <property type="protein sequence ID" value="MBV0922755.1"/>
    <property type="molecule type" value="Genomic_DNA"/>
</dbReference>
<evidence type="ECO:0000313" key="2">
    <source>
        <dbReference type="EMBL" id="MBV0922755.1"/>
    </source>
</evidence>
<proteinExistence type="predicted"/>
<organism evidence="2 3">
    <name type="scientific">Haloarcula limicola</name>
    <dbReference type="NCBI Taxonomy" id="1429915"/>
    <lineage>
        <taxon>Archaea</taxon>
        <taxon>Methanobacteriati</taxon>
        <taxon>Methanobacteriota</taxon>
        <taxon>Stenosarchaea group</taxon>
        <taxon>Halobacteria</taxon>
        <taxon>Halobacteriales</taxon>
        <taxon>Haloarculaceae</taxon>
        <taxon>Haloarcula</taxon>
    </lineage>
</organism>
<dbReference type="Gene3D" id="3.30.1330.230">
    <property type="match status" value="1"/>
</dbReference>
<comment type="caution">
    <text evidence="2">The sequence shown here is derived from an EMBL/GenBank/DDBJ whole genome shotgun (WGS) entry which is preliminary data.</text>
</comment>
<gene>
    <name evidence="2" type="ORF">KTS45_00945</name>
</gene>
<name>A0A8J7Y122_9EURY</name>
<dbReference type="Pfam" id="PF02624">
    <property type="entry name" value="YcaO"/>
    <property type="match status" value="1"/>
</dbReference>
<protein>
    <submittedName>
        <fullName evidence="2">YcaO-like family protein</fullName>
    </submittedName>
</protein>
<dbReference type="OrthoDB" id="7433at2157"/>
<evidence type="ECO:0000313" key="3">
    <source>
        <dbReference type="Proteomes" id="UP000766550"/>
    </source>
</evidence>
<accession>A0A8J7Y122</accession>
<evidence type="ECO:0000259" key="1">
    <source>
        <dbReference type="PROSITE" id="PS51664"/>
    </source>
</evidence>
<dbReference type="InterPro" id="IPR003776">
    <property type="entry name" value="YcaO-like_dom"/>
</dbReference>
<reference evidence="2 3" key="1">
    <citation type="submission" date="2021-06" db="EMBL/GenBank/DDBJ databases">
        <title>New haloarchaea isolates fom saline soil.</title>
        <authorList>
            <person name="Duran-Viseras A."/>
            <person name="Sanchez-Porro C.S."/>
            <person name="Ventosa A."/>
        </authorList>
    </citation>
    <scope>NUCLEOTIDE SEQUENCE [LARGE SCALE GENOMIC DNA]</scope>
    <source>
        <strain evidence="2 3">JCM 183640</strain>
    </source>
</reference>
<dbReference type="Gene3D" id="3.40.50.720">
    <property type="entry name" value="NAD(P)-binding Rossmann-like Domain"/>
    <property type="match status" value="1"/>
</dbReference>
<sequence>MTTVEVVGSGPAAESLVAAVEDADATVARSEGPFEAAADLTVVVGPVTADTFQSANDRAIETGRAWVAVELGGIGGVPAVDAAVSGFGPQTGCYDCLRQRVRANVDQGQAPAEAPSTGTQRFAGAVAGRRIERALAGDGALAGTVVELPHTERQFLPVPGCRCDDSSRWRLRRSGSPAHEREALERAEAGLDRRVGVVRDVGEGESFPAPYYLASLTDTSGFSDATAPQQAAGVAVDWDAAFMKALGEGYERYAAGTYREAAMAKGTAERIEGALDPASFVAPGGGGWAADGELPWVPAEALATGEEVAAPAEVAVYPPPSRTVRPATTTGLGLGSSETEALLSGLYEVIERDAAMLAWYSTYDPLEAVVEDSEAFDTLRRRARSEDLSVTALSLTQDVDVPVVTVAVRREAWPRFALGTSASLDAESAAVGALEEALQNWMELRGMGEEKAREEDGAIGQYADRPEDAASLVEAETAVPLSSIGPDAPPEGEAELDALVERATDAGLTPYATRLTTRDLDGMGFEAVRVFCPTAQPLFFDDAYFGDRAERVPADLGFEPRLDRAHHPFP</sequence>
<keyword evidence="3" id="KW-1185">Reference proteome</keyword>
<dbReference type="PANTHER" id="PTHR37809:SF1">
    <property type="entry name" value="RIBOSOMAL PROTEIN S12 METHYLTHIOTRANSFERASE ACCESSORY FACTOR YCAO"/>
    <property type="match status" value="1"/>
</dbReference>
<dbReference type="RefSeq" id="WP_162315930.1">
    <property type="nucleotide sequence ID" value="NZ_JAHQXF010000001.1"/>
</dbReference>
<dbReference type="PANTHER" id="PTHR37809">
    <property type="entry name" value="RIBOSOMAL PROTEIN S12 METHYLTHIOTRANSFERASE ACCESSORY FACTOR YCAO"/>
    <property type="match status" value="1"/>
</dbReference>
<dbReference type="Proteomes" id="UP000766550">
    <property type="component" value="Unassembled WGS sequence"/>
</dbReference>
<dbReference type="PROSITE" id="PS51664">
    <property type="entry name" value="YCAO"/>
    <property type="match status" value="1"/>
</dbReference>